<organism evidence="1 2">
    <name type="scientific">Brachionus plicatilis</name>
    <name type="common">Marine rotifer</name>
    <name type="synonym">Brachionus muelleri</name>
    <dbReference type="NCBI Taxonomy" id="10195"/>
    <lineage>
        <taxon>Eukaryota</taxon>
        <taxon>Metazoa</taxon>
        <taxon>Spiralia</taxon>
        <taxon>Gnathifera</taxon>
        <taxon>Rotifera</taxon>
        <taxon>Eurotatoria</taxon>
        <taxon>Monogononta</taxon>
        <taxon>Pseudotrocha</taxon>
        <taxon>Ploima</taxon>
        <taxon>Brachionidae</taxon>
        <taxon>Brachionus</taxon>
    </lineage>
</organism>
<sequence length="226" mass="26544">MIERHHQDLKDGLKSQIIIEFLSPEVNEELESFLLKEKPRAGYQEIPMALFELHAKRGTFQDPVMTQVSRTQQDQENLFQYIGALKRLLREAFQRDTFSRDELIKDRFVRSIKDERIKRKLCGSYNLRLDKMMELATELLSSIRRTDIFEWKLQKNKLATVESGGEITELRTCTVDNKRSRFYSMDGEDLGRIRIKEKPESMGPFQILQLTKAAIEHVRSKPPDPI</sequence>
<gene>
    <name evidence="1" type="ORF">BpHYR1_028048</name>
</gene>
<accession>A0A3M7SBU1</accession>
<dbReference type="AlphaFoldDB" id="A0A3M7SBU1"/>
<evidence type="ECO:0000313" key="2">
    <source>
        <dbReference type="Proteomes" id="UP000276133"/>
    </source>
</evidence>
<proteinExistence type="predicted"/>
<protein>
    <recommendedName>
        <fullName evidence="3">Retrotransposon gag domain-containing protein</fullName>
    </recommendedName>
</protein>
<keyword evidence="2" id="KW-1185">Reference proteome</keyword>
<reference evidence="1 2" key="1">
    <citation type="journal article" date="2018" name="Sci. Rep.">
        <title>Genomic signatures of local adaptation to the degree of environmental predictability in rotifers.</title>
        <authorList>
            <person name="Franch-Gras L."/>
            <person name="Hahn C."/>
            <person name="Garcia-Roger E.M."/>
            <person name="Carmona M.J."/>
            <person name="Serra M."/>
            <person name="Gomez A."/>
        </authorList>
    </citation>
    <scope>NUCLEOTIDE SEQUENCE [LARGE SCALE GENOMIC DNA]</scope>
    <source>
        <strain evidence="1">HYR1</strain>
    </source>
</reference>
<dbReference type="EMBL" id="REGN01001682">
    <property type="protein sequence ID" value="RNA33117.1"/>
    <property type="molecule type" value="Genomic_DNA"/>
</dbReference>
<dbReference type="OrthoDB" id="6496131at2759"/>
<comment type="caution">
    <text evidence="1">The sequence shown here is derived from an EMBL/GenBank/DDBJ whole genome shotgun (WGS) entry which is preliminary data.</text>
</comment>
<evidence type="ECO:0000313" key="1">
    <source>
        <dbReference type="EMBL" id="RNA33117.1"/>
    </source>
</evidence>
<dbReference type="Proteomes" id="UP000276133">
    <property type="component" value="Unassembled WGS sequence"/>
</dbReference>
<name>A0A3M7SBU1_BRAPC</name>
<evidence type="ECO:0008006" key="3">
    <source>
        <dbReference type="Google" id="ProtNLM"/>
    </source>
</evidence>